<dbReference type="PANTHER" id="PTHR11728">
    <property type="entry name" value="GLYCEROL-3-PHOSPHATE DEHYDROGENASE"/>
    <property type="match status" value="1"/>
</dbReference>
<evidence type="ECO:0000259" key="10">
    <source>
        <dbReference type="Pfam" id="PF01210"/>
    </source>
</evidence>
<keyword evidence="5" id="KW-0594">Phospholipid biosynthesis</keyword>
<organism evidence="12 13">
    <name type="scientific">Labrys wisconsinensis</name>
    <dbReference type="NCBI Taxonomy" id="425677"/>
    <lineage>
        <taxon>Bacteria</taxon>
        <taxon>Pseudomonadati</taxon>
        <taxon>Pseudomonadota</taxon>
        <taxon>Alphaproteobacteria</taxon>
        <taxon>Hyphomicrobiales</taxon>
        <taxon>Xanthobacteraceae</taxon>
        <taxon>Labrys</taxon>
    </lineage>
</organism>
<keyword evidence="7" id="KW-0520">NAD</keyword>
<keyword evidence="9" id="KW-0732">Signal</keyword>
<dbReference type="InterPro" id="IPR006168">
    <property type="entry name" value="G3P_DH_NAD-dep"/>
</dbReference>
<dbReference type="InterPro" id="IPR011128">
    <property type="entry name" value="G3P_DH_NAD-dep_N"/>
</dbReference>
<keyword evidence="13" id="KW-1185">Reference proteome</keyword>
<dbReference type="Proteomes" id="UP001242480">
    <property type="component" value="Unassembled WGS sequence"/>
</dbReference>
<dbReference type="InterPro" id="IPR036291">
    <property type="entry name" value="NAD(P)-bd_dom_sf"/>
</dbReference>
<dbReference type="PIRSF" id="PIRSF000114">
    <property type="entry name" value="Glycerol-3-P_dh"/>
    <property type="match status" value="1"/>
</dbReference>
<evidence type="ECO:0000256" key="9">
    <source>
        <dbReference type="SAM" id="SignalP"/>
    </source>
</evidence>
<dbReference type="RefSeq" id="WP_307279347.1">
    <property type="nucleotide sequence ID" value="NZ_JAUSVX010000012.1"/>
</dbReference>
<reference evidence="12 13" key="1">
    <citation type="submission" date="2023-07" db="EMBL/GenBank/DDBJ databases">
        <title>Genomic Encyclopedia of Type Strains, Phase IV (KMG-IV): sequencing the most valuable type-strain genomes for metagenomic binning, comparative biology and taxonomic classification.</title>
        <authorList>
            <person name="Goeker M."/>
        </authorList>
    </citation>
    <scope>NUCLEOTIDE SEQUENCE [LARGE SCALE GENOMIC DNA]</scope>
    <source>
        <strain evidence="12 13">DSM 19619</strain>
    </source>
</reference>
<protein>
    <recommendedName>
        <fullName evidence="8">Glycerol-3-phosphate dehydrogenase</fullName>
        <ecNumber evidence="8">1.1.1.94</ecNumber>
    </recommendedName>
</protein>
<comment type="similarity">
    <text evidence="1 7">Belongs to the NAD-dependent glycerol-3-phosphate dehydrogenase family.</text>
</comment>
<dbReference type="EMBL" id="JAUSVX010000012">
    <property type="protein sequence ID" value="MDQ0472473.1"/>
    <property type="molecule type" value="Genomic_DNA"/>
</dbReference>
<dbReference type="PRINTS" id="PR00077">
    <property type="entry name" value="GPDHDRGNASE"/>
</dbReference>
<dbReference type="InterPro" id="IPR006109">
    <property type="entry name" value="G3P_DH_NAD-dep_C"/>
</dbReference>
<proteinExistence type="inferred from homology"/>
<dbReference type="SUPFAM" id="SSF48179">
    <property type="entry name" value="6-phosphogluconate dehydrogenase C-terminal domain-like"/>
    <property type="match status" value="1"/>
</dbReference>
<dbReference type="PANTHER" id="PTHR11728:SF1">
    <property type="entry name" value="GLYCEROL-3-PHOSPHATE DEHYDROGENASE [NAD(+)] 2, CHLOROPLASTIC"/>
    <property type="match status" value="1"/>
</dbReference>
<evidence type="ECO:0000256" key="1">
    <source>
        <dbReference type="ARBA" id="ARBA00011009"/>
    </source>
</evidence>
<evidence type="ECO:0000256" key="2">
    <source>
        <dbReference type="ARBA" id="ARBA00022516"/>
    </source>
</evidence>
<evidence type="ECO:0000313" key="13">
    <source>
        <dbReference type="Proteomes" id="UP001242480"/>
    </source>
</evidence>
<comment type="catalytic activity">
    <reaction evidence="8">
        <text>sn-glycerol 3-phosphate + NADP(+) = dihydroxyacetone phosphate + NADPH + H(+)</text>
        <dbReference type="Rhea" id="RHEA:11096"/>
        <dbReference type="ChEBI" id="CHEBI:15378"/>
        <dbReference type="ChEBI" id="CHEBI:57597"/>
        <dbReference type="ChEBI" id="CHEBI:57642"/>
        <dbReference type="ChEBI" id="CHEBI:57783"/>
        <dbReference type="ChEBI" id="CHEBI:58349"/>
        <dbReference type="EC" id="1.1.1.94"/>
    </reaction>
</comment>
<dbReference type="InterPro" id="IPR013328">
    <property type="entry name" value="6PGD_dom2"/>
</dbReference>
<dbReference type="SUPFAM" id="SSF51735">
    <property type="entry name" value="NAD(P)-binding Rossmann-fold domains"/>
    <property type="match status" value="1"/>
</dbReference>
<dbReference type="Pfam" id="PF01210">
    <property type="entry name" value="NAD_Gly3P_dh_N"/>
    <property type="match status" value="1"/>
</dbReference>
<feature type="domain" description="Glycerol-3-phosphate dehydrogenase NAD-dependent N-terminal" evidence="10">
    <location>
        <begin position="4"/>
        <end position="166"/>
    </location>
</feature>
<dbReference type="InterPro" id="IPR008927">
    <property type="entry name" value="6-PGluconate_DH-like_C_sf"/>
</dbReference>
<gene>
    <name evidence="12" type="ORF">QO011_005502</name>
</gene>
<sequence>MARIVILGAGVMGSAMALPAAHGGNAVALVGTHLDEDIVRSVAGNGLHPRLGVTLPAAVEARPWTGFGAAMAEGADLLVLGVSSAGIAWAIDRIVESVRTPVPVLMITKGLAPRDGSIEVLPHLVAREVERRTGMALPVMAVGGPCIAGELAALRDTSVVVTGGDEALVAGTLGLLEAPFYHARPSTDVIGVEICAAFKNFYTLAVGAAAGLLERSGKGSNGALMHNLAASLFTQALEEMTVLVEALGGRAETVRGLPGAGDLYVTCQAGRNGRMGRLLGLGLPYARAKAEHMASDTVEGAQLALDLGPTLEAMMARGALPGERMPLAAGIVAAVCRDEPLALAFDRFHR</sequence>
<dbReference type="Gene3D" id="3.40.50.720">
    <property type="entry name" value="NAD(P)-binding Rossmann-like Domain"/>
    <property type="match status" value="1"/>
</dbReference>
<evidence type="ECO:0000256" key="6">
    <source>
        <dbReference type="ARBA" id="ARBA00023264"/>
    </source>
</evidence>
<dbReference type="EC" id="1.1.1.94" evidence="8"/>
<comment type="caution">
    <text evidence="12">The sequence shown here is derived from an EMBL/GenBank/DDBJ whole genome shotgun (WGS) entry which is preliminary data.</text>
</comment>
<feature type="signal peptide" evidence="9">
    <location>
        <begin position="1"/>
        <end position="17"/>
    </location>
</feature>
<dbReference type="Gene3D" id="1.10.1040.10">
    <property type="entry name" value="N-(1-d-carboxylethyl)-l-norvaline Dehydrogenase, domain 2"/>
    <property type="match status" value="1"/>
</dbReference>
<evidence type="ECO:0000256" key="3">
    <source>
        <dbReference type="ARBA" id="ARBA00023002"/>
    </source>
</evidence>
<keyword evidence="4" id="KW-0443">Lipid metabolism</keyword>
<evidence type="ECO:0000313" key="12">
    <source>
        <dbReference type="EMBL" id="MDQ0472473.1"/>
    </source>
</evidence>
<keyword evidence="2" id="KW-0444">Lipid biosynthesis</keyword>
<evidence type="ECO:0000256" key="4">
    <source>
        <dbReference type="ARBA" id="ARBA00023098"/>
    </source>
</evidence>
<feature type="chain" id="PRO_5045095186" description="Glycerol-3-phosphate dehydrogenase" evidence="9">
    <location>
        <begin position="18"/>
        <end position="350"/>
    </location>
</feature>
<keyword evidence="6" id="KW-1208">Phospholipid metabolism</keyword>
<feature type="domain" description="Glycerol-3-phosphate dehydrogenase NAD-dependent C-terminal" evidence="11">
    <location>
        <begin position="188"/>
        <end position="332"/>
    </location>
</feature>
<evidence type="ECO:0000256" key="7">
    <source>
        <dbReference type="RuleBase" id="RU000437"/>
    </source>
</evidence>
<accession>A0ABU0JDW3</accession>
<evidence type="ECO:0000259" key="11">
    <source>
        <dbReference type="Pfam" id="PF07479"/>
    </source>
</evidence>
<evidence type="ECO:0000256" key="8">
    <source>
        <dbReference type="RuleBase" id="RU000439"/>
    </source>
</evidence>
<evidence type="ECO:0000256" key="5">
    <source>
        <dbReference type="ARBA" id="ARBA00023209"/>
    </source>
</evidence>
<keyword evidence="3 7" id="KW-0560">Oxidoreductase</keyword>
<dbReference type="Pfam" id="PF07479">
    <property type="entry name" value="NAD_Gly3P_dh_C"/>
    <property type="match status" value="1"/>
</dbReference>
<dbReference type="GO" id="GO:0047952">
    <property type="term" value="F:glycerol-3-phosphate dehydrogenase [NAD(P)+] activity"/>
    <property type="evidence" value="ECO:0007669"/>
    <property type="project" value="UniProtKB-EC"/>
</dbReference>
<name>A0ABU0JDW3_9HYPH</name>